<keyword evidence="8" id="KW-0464">Manganese</keyword>
<dbReference type="EMBL" id="CAJGYO010000008">
    <property type="protein sequence ID" value="CAD6250692.1"/>
    <property type="molecule type" value="Genomic_DNA"/>
</dbReference>
<evidence type="ECO:0000313" key="13">
    <source>
        <dbReference type="Proteomes" id="UP000604825"/>
    </source>
</evidence>
<dbReference type="GO" id="GO:0000139">
    <property type="term" value="C:Golgi membrane"/>
    <property type="evidence" value="ECO:0007669"/>
    <property type="project" value="UniProtKB-SubCell"/>
</dbReference>
<name>A0A811Q0I2_9POAL</name>
<keyword evidence="6" id="KW-1133">Transmembrane helix</keyword>
<comment type="caution">
    <text evidence="12">The sequence shown here is derived from an EMBL/GenBank/DDBJ whole genome shotgun (WGS) entry which is preliminary data.</text>
</comment>
<dbReference type="OrthoDB" id="2014201at2759"/>
<dbReference type="FunFam" id="3.90.550.10:FF:000018">
    <property type="entry name" value="Hexosyltransferase"/>
    <property type="match status" value="1"/>
</dbReference>
<dbReference type="EC" id="2.4.1.-" evidence="11"/>
<dbReference type="Pfam" id="PF01501">
    <property type="entry name" value="Glyco_transf_8"/>
    <property type="match status" value="1"/>
</dbReference>
<keyword evidence="4" id="KW-0812">Transmembrane</keyword>
<dbReference type="GO" id="GO:0071555">
    <property type="term" value="P:cell wall organization"/>
    <property type="evidence" value="ECO:0007669"/>
    <property type="project" value="UniProtKB-KW"/>
</dbReference>
<accession>A0A811Q0I2</accession>
<keyword evidence="2" id="KW-0328">Glycosyltransferase</keyword>
<evidence type="ECO:0000256" key="3">
    <source>
        <dbReference type="ARBA" id="ARBA00022679"/>
    </source>
</evidence>
<evidence type="ECO:0000256" key="9">
    <source>
        <dbReference type="ARBA" id="ARBA00023316"/>
    </source>
</evidence>
<evidence type="ECO:0000256" key="11">
    <source>
        <dbReference type="RuleBase" id="RU362027"/>
    </source>
</evidence>
<evidence type="ECO:0000256" key="8">
    <source>
        <dbReference type="ARBA" id="ARBA00023211"/>
    </source>
</evidence>
<dbReference type="PANTHER" id="PTHR11183">
    <property type="entry name" value="GLYCOGENIN SUBFAMILY MEMBER"/>
    <property type="match status" value="1"/>
</dbReference>
<keyword evidence="7" id="KW-0472">Membrane</keyword>
<sequence>MENWRLRQSARRMRNRRDDNGADDVWQLIICDDPGPLGSMELTVLGDLLDSSLSRKDCIGRYYGKDAKYRPFSALLPEGWSGKVLYVKLVLVLLMCGSFMGLLNSPSIHLADEHHHTTQPPEASKASWMSHPDAANSGYASSLRIDWSQIETAAKHFAPAGDGGGGTRTRVALLNFDDGEVEEWKARMPHTDAAPVHLDHVGSDVTWEHLYPEWIDEEELYGAPACPDLPEPTVATEEESYNVVAVKLPCGPAASWSKDVARLHLQLAAARLATRARHGGAAAAHVLVVSRCFPMPNLFRCRDEVARDGNVWLYRPDVSELSRKLELPVGSCKLAMPFRALGEPYVSAAPQREAYATILHSEQLYACGAITAARSIRMAGSVRDMVALVDETISARHRGALEAAGWKVRTIRRIRNPRASPDAYNEWNYSKFWLWTLTEYERVIFLDADLLVQRPMEPLFAMPEVSATGNHGAYFNSGVMVVEPCNCTFRLLADHVGDIESYNGGDQGYLNEVFSWWHRLPSHANYMKHFWDGDTAEHAAAKRRVLAADPPVALAVHFVGLKPWFCFRDYDCNWNVPALRQFASDEAHARWWKVHDAMPPRLQGFCLLDERQKALLRWDVARAREANFSDGHWSARIADPRRSICAGGDAEACREREIAGRRVEGNRITTSYAKLIDNF</sequence>
<dbReference type="InterPro" id="IPR050587">
    <property type="entry name" value="GNT1/Glycosyltrans_8"/>
</dbReference>
<protein>
    <recommendedName>
        <fullName evidence="11">Hexosyltransferase</fullName>
        <ecNumber evidence="11">2.4.1.-</ecNumber>
    </recommendedName>
</protein>
<dbReference type="InterPro" id="IPR002495">
    <property type="entry name" value="Glyco_trans_8"/>
</dbReference>
<keyword evidence="13" id="KW-1185">Reference proteome</keyword>
<evidence type="ECO:0000256" key="1">
    <source>
        <dbReference type="ARBA" id="ARBA00004323"/>
    </source>
</evidence>
<keyword evidence="3" id="KW-0808">Transferase</keyword>
<dbReference type="AlphaFoldDB" id="A0A811Q0I2"/>
<keyword evidence="5" id="KW-0479">Metal-binding</keyword>
<dbReference type="Gene3D" id="3.90.550.10">
    <property type="entry name" value="Spore Coat Polysaccharide Biosynthesis Protein SpsA, Chain A"/>
    <property type="match status" value="1"/>
</dbReference>
<dbReference type="CDD" id="cd02537">
    <property type="entry name" value="GT8_Glycogenin"/>
    <property type="match status" value="1"/>
</dbReference>
<gene>
    <name evidence="12" type="ORF">NCGR_LOCUS34466</name>
</gene>
<evidence type="ECO:0000256" key="4">
    <source>
        <dbReference type="ARBA" id="ARBA00022692"/>
    </source>
</evidence>
<dbReference type="SUPFAM" id="SSF53448">
    <property type="entry name" value="Nucleotide-diphospho-sugar transferases"/>
    <property type="match status" value="1"/>
</dbReference>
<dbReference type="GO" id="GO:0046872">
    <property type="term" value="F:metal ion binding"/>
    <property type="evidence" value="ECO:0007669"/>
    <property type="project" value="UniProtKB-KW"/>
</dbReference>
<comment type="similarity">
    <text evidence="10">Belongs to the glycosyltransferase 8 family. Glycogenin subfamily.</text>
</comment>
<evidence type="ECO:0000256" key="5">
    <source>
        <dbReference type="ARBA" id="ARBA00022723"/>
    </source>
</evidence>
<proteinExistence type="inferred from homology"/>
<dbReference type="InterPro" id="IPR029044">
    <property type="entry name" value="Nucleotide-diphossugar_trans"/>
</dbReference>
<evidence type="ECO:0000256" key="10">
    <source>
        <dbReference type="ARBA" id="ARBA00038162"/>
    </source>
</evidence>
<reference evidence="12" key="1">
    <citation type="submission" date="2020-10" db="EMBL/GenBank/DDBJ databases">
        <authorList>
            <person name="Han B."/>
            <person name="Lu T."/>
            <person name="Zhao Q."/>
            <person name="Huang X."/>
            <person name="Zhao Y."/>
        </authorList>
    </citation>
    <scope>NUCLEOTIDE SEQUENCE</scope>
</reference>
<evidence type="ECO:0000313" key="12">
    <source>
        <dbReference type="EMBL" id="CAD6250692.1"/>
    </source>
</evidence>
<evidence type="ECO:0000256" key="2">
    <source>
        <dbReference type="ARBA" id="ARBA00022676"/>
    </source>
</evidence>
<dbReference type="Proteomes" id="UP000604825">
    <property type="component" value="Unassembled WGS sequence"/>
</dbReference>
<dbReference type="GO" id="GO:0016757">
    <property type="term" value="F:glycosyltransferase activity"/>
    <property type="evidence" value="ECO:0007669"/>
    <property type="project" value="UniProtKB-KW"/>
</dbReference>
<organism evidence="12 13">
    <name type="scientific">Miscanthus lutarioriparius</name>
    <dbReference type="NCBI Taxonomy" id="422564"/>
    <lineage>
        <taxon>Eukaryota</taxon>
        <taxon>Viridiplantae</taxon>
        <taxon>Streptophyta</taxon>
        <taxon>Embryophyta</taxon>
        <taxon>Tracheophyta</taxon>
        <taxon>Spermatophyta</taxon>
        <taxon>Magnoliopsida</taxon>
        <taxon>Liliopsida</taxon>
        <taxon>Poales</taxon>
        <taxon>Poaceae</taxon>
        <taxon>PACMAD clade</taxon>
        <taxon>Panicoideae</taxon>
        <taxon>Andropogonodae</taxon>
        <taxon>Andropogoneae</taxon>
        <taxon>Saccharinae</taxon>
        <taxon>Miscanthus</taxon>
    </lineage>
</organism>
<evidence type="ECO:0000256" key="7">
    <source>
        <dbReference type="ARBA" id="ARBA00023136"/>
    </source>
</evidence>
<evidence type="ECO:0000256" key="6">
    <source>
        <dbReference type="ARBA" id="ARBA00022989"/>
    </source>
</evidence>
<keyword evidence="9" id="KW-0961">Cell wall biogenesis/degradation</keyword>
<comment type="subcellular location">
    <subcellularLocation>
        <location evidence="1">Golgi apparatus membrane</location>
        <topology evidence="1">Single-pass type II membrane protein</topology>
    </subcellularLocation>
</comment>